<reference evidence="3" key="2">
    <citation type="submission" date="2024-10" db="UniProtKB">
        <authorList>
            <consortium name="EnsemblProtists"/>
        </authorList>
    </citation>
    <scope>IDENTIFICATION</scope>
</reference>
<evidence type="ECO:0000313" key="3">
    <source>
        <dbReference type="EnsemblProtists" id="EOD18493"/>
    </source>
</evidence>
<dbReference type="EnsemblProtists" id="EOD18493">
    <property type="protein sequence ID" value="EOD18493"/>
    <property type="gene ID" value="EMIHUDRAFT_96198"/>
</dbReference>
<feature type="coiled-coil region" evidence="1">
    <location>
        <begin position="244"/>
        <end position="278"/>
    </location>
</feature>
<feature type="region of interest" description="Disordered" evidence="2">
    <location>
        <begin position="175"/>
        <end position="217"/>
    </location>
</feature>
<name>A0A0D3J4Q8_EMIH1</name>
<keyword evidence="4" id="KW-1185">Reference proteome</keyword>
<evidence type="ECO:0000256" key="2">
    <source>
        <dbReference type="SAM" id="MobiDB-lite"/>
    </source>
</evidence>
<dbReference type="GeneID" id="19046494"/>
<dbReference type="HOGENOM" id="CLU_623231_0_0_1"/>
<evidence type="ECO:0000313" key="4">
    <source>
        <dbReference type="Proteomes" id="UP000013827"/>
    </source>
</evidence>
<feature type="region of interest" description="Disordered" evidence="2">
    <location>
        <begin position="148"/>
        <end position="167"/>
    </location>
</feature>
<reference evidence="4" key="1">
    <citation type="journal article" date="2013" name="Nature">
        <title>Pan genome of the phytoplankton Emiliania underpins its global distribution.</title>
        <authorList>
            <person name="Read B.A."/>
            <person name="Kegel J."/>
            <person name="Klute M.J."/>
            <person name="Kuo A."/>
            <person name="Lefebvre S.C."/>
            <person name="Maumus F."/>
            <person name="Mayer C."/>
            <person name="Miller J."/>
            <person name="Monier A."/>
            <person name="Salamov A."/>
            <person name="Young J."/>
            <person name="Aguilar M."/>
            <person name="Claverie J.M."/>
            <person name="Frickenhaus S."/>
            <person name="Gonzalez K."/>
            <person name="Herman E.K."/>
            <person name="Lin Y.C."/>
            <person name="Napier J."/>
            <person name="Ogata H."/>
            <person name="Sarno A.F."/>
            <person name="Shmutz J."/>
            <person name="Schroeder D."/>
            <person name="de Vargas C."/>
            <person name="Verret F."/>
            <person name="von Dassow P."/>
            <person name="Valentin K."/>
            <person name="Van de Peer Y."/>
            <person name="Wheeler G."/>
            <person name="Dacks J.B."/>
            <person name="Delwiche C.F."/>
            <person name="Dyhrman S.T."/>
            <person name="Glockner G."/>
            <person name="John U."/>
            <person name="Richards T."/>
            <person name="Worden A.Z."/>
            <person name="Zhang X."/>
            <person name="Grigoriev I.V."/>
            <person name="Allen A.E."/>
            <person name="Bidle K."/>
            <person name="Borodovsky M."/>
            <person name="Bowler C."/>
            <person name="Brownlee C."/>
            <person name="Cock J.M."/>
            <person name="Elias M."/>
            <person name="Gladyshev V.N."/>
            <person name="Groth M."/>
            <person name="Guda C."/>
            <person name="Hadaegh A."/>
            <person name="Iglesias-Rodriguez M.D."/>
            <person name="Jenkins J."/>
            <person name="Jones B.M."/>
            <person name="Lawson T."/>
            <person name="Leese F."/>
            <person name="Lindquist E."/>
            <person name="Lobanov A."/>
            <person name="Lomsadze A."/>
            <person name="Malik S.B."/>
            <person name="Marsh M.E."/>
            <person name="Mackinder L."/>
            <person name="Mock T."/>
            <person name="Mueller-Roeber B."/>
            <person name="Pagarete A."/>
            <person name="Parker M."/>
            <person name="Probert I."/>
            <person name="Quesneville H."/>
            <person name="Raines C."/>
            <person name="Rensing S.A."/>
            <person name="Riano-Pachon D.M."/>
            <person name="Richier S."/>
            <person name="Rokitta S."/>
            <person name="Shiraiwa Y."/>
            <person name="Soanes D.M."/>
            <person name="van der Giezen M."/>
            <person name="Wahlund T.M."/>
            <person name="Williams B."/>
            <person name="Wilson W."/>
            <person name="Wolfe G."/>
            <person name="Wurch L.L."/>
        </authorList>
    </citation>
    <scope>NUCLEOTIDE SEQUENCE</scope>
</reference>
<dbReference type="RefSeq" id="XP_005770922.1">
    <property type="nucleotide sequence ID" value="XM_005770865.1"/>
</dbReference>
<protein>
    <submittedName>
        <fullName evidence="3">Uncharacterized protein</fullName>
    </submittedName>
</protein>
<proteinExistence type="predicted"/>
<feature type="compositionally biased region" description="Acidic residues" evidence="2">
    <location>
        <begin position="203"/>
        <end position="216"/>
    </location>
</feature>
<dbReference type="PaxDb" id="2903-EOD18493"/>
<dbReference type="Proteomes" id="UP000013827">
    <property type="component" value="Unassembled WGS sequence"/>
</dbReference>
<evidence type="ECO:0000256" key="1">
    <source>
        <dbReference type="SAM" id="Coils"/>
    </source>
</evidence>
<feature type="compositionally biased region" description="Acidic residues" evidence="2">
    <location>
        <begin position="351"/>
        <end position="365"/>
    </location>
</feature>
<keyword evidence="1" id="KW-0175">Coiled coil</keyword>
<sequence>MYGRTLRSDPALQVPAFARGDALKIPAELLRAETLELESRKIFKREHETGPYAAVRKERGAGMIDAPELREAWERLLLPRQSGGILDKPPMYLDVCCAKEAAQELLSTTLGEAVKRRDWQEMWVLLGQIDVALTQLAGFGTGAELPWWVDSTRDDEPGGVDNPLTADATPPAVVKIEQHSPGPSSSGGHKRGVDEADLQVGGGDDDDDDDDEEEKDTDYQRILRSLGPIGQPHESHFSLQVVSKSGLKERKRSLAAQIVKLQEEIAQVDETLEAAHALSDDEMDRVIREQEEQEDPDWVEELDEDDMHDEWHGGMLHGACECDRCTARRLQLSPESSEDEADEAEAKRIDEEDYEDDDNDTDDEDDEAYRLADSLIAHALSYHGLSPSSQDDNLGLSRFHYLRHVNVVETAIDIVRQLGKLDTDLGRKLQKIDTWLNDPA</sequence>
<dbReference type="KEGG" id="ehx:EMIHUDRAFT_96198"/>
<accession>A0A0D3J4Q8</accession>
<feature type="region of interest" description="Disordered" evidence="2">
    <location>
        <begin position="332"/>
        <end position="365"/>
    </location>
</feature>
<dbReference type="AlphaFoldDB" id="A0A0D3J4Q8"/>
<organism evidence="3 4">
    <name type="scientific">Emiliania huxleyi (strain CCMP1516)</name>
    <dbReference type="NCBI Taxonomy" id="280463"/>
    <lineage>
        <taxon>Eukaryota</taxon>
        <taxon>Haptista</taxon>
        <taxon>Haptophyta</taxon>
        <taxon>Prymnesiophyceae</taxon>
        <taxon>Isochrysidales</taxon>
        <taxon>Noelaerhabdaceae</taxon>
        <taxon>Emiliania</taxon>
    </lineage>
</organism>